<organism evidence="1 2">
    <name type="scientific">Rangifer tarandus platyrhynchus</name>
    <name type="common">Svalbard reindeer</name>
    <dbReference type="NCBI Taxonomy" id="3082113"/>
    <lineage>
        <taxon>Eukaryota</taxon>
        <taxon>Metazoa</taxon>
        <taxon>Chordata</taxon>
        <taxon>Craniata</taxon>
        <taxon>Vertebrata</taxon>
        <taxon>Euteleostomi</taxon>
        <taxon>Mammalia</taxon>
        <taxon>Eutheria</taxon>
        <taxon>Laurasiatheria</taxon>
        <taxon>Artiodactyla</taxon>
        <taxon>Ruminantia</taxon>
        <taxon>Pecora</taxon>
        <taxon>Cervidae</taxon>
        <taxon>Odocoileinae</taxon>
        <taxon>Rangifer</taxon>
    </lineage>
</organism>
<keyword evidence="2" id="KW-1185">Reference proteome</keyword>
<evidence type="ECO:0000313" key="1">
    <source>
        <dbReference type="EMBL" id="CAI9174294.1"/>
    </source>
</evidence>
<name>A0ABN8ZKN1_RANTA</name>
<dbReference type="EMBL" id="OX459940">
    <property type="protein sequence ID" value="CAI9174294.1"/>
    <property type="molecule type" value="Genomic_DNA"/>
</dbReference>
<evidence type="ECO:0000313" key="2">
    <source>
        <dbReference type="Proteomes" id="UP001176941"/>
    </source>
</evidence>
<reference evidence="1" key="1">
    <citation type="submission" date="2023-04" db="EMBL/GenBank/DDBJ databases">
        <authorList>
            <consortium name="ELIXIR-Norway"/>
        </authorList>
    </citation>
    <scope>NUCLEOTIDE SEQUENCE [LARGE SCALE GENOMIC DNA]</scope>
</reference>
<gene>
    <name evidence="1" type="ORF">MRATA1EN1_LOCUS23256</name>
</gene>
<dbReference type="PANTHER" id="PTHR10241:SF21">
    <property type="entry name" value="LETHAL(2) GIANT LARVAE PROTEIN HOMOLOG 1"/>
    <property type="match status" value="1"/>
</dbReference>
<proteinExistence type="predicted"/>
<protein>
    <submittedName>
        <fullName evidence="1">Uncharacterized protein</fullName>
    </submittedName>
</protein>
<dbReference type="PANTHER" id="PTHR10241">
    <property type="entry name" value="LETHAL 2 GIANT LARVAE PROTEIN"/>
    <property type="match status" value="1"/>
</dbReference>
<dbReference type="Proteomes" id="UP001176941">
    <property type="component" value="Chromosome 4"/>
</dbReference>
<accession>A0ABN8ZKN1</accession>
<sequence>MGFVAGCECVCVPRRHCPSQAAGQHLERQPAGELRASLLQRRAGPPLEFEPGSQPSQQGLLLTSRKDSIMRFWDASGVAPRPSRRLSTVGLFQTDSRQANSLAQAAEDDCTPRLPQERPLLTLQRRSLSQKGWLALQAGGCPCDVHVRYALAVHVTRSRGGGGRRRRGRGWVPRCCACATGWALVVLEAQSRPGPHLCTARGLCAGARRTRCAHLVGGAAHQLFTWWPTSVVICTGWHRLHLLAWPAKTADICLAYLPDLNNVLIFSVPGLRPQVNYSGSRKEDTPASAPVSSSATARFCLISPRELECFSLSIQNVTEPLGSLDSSWPHDASCRLPELPKLRQANRTPGIVFAPTELQWKP</sequence>